<gene>
    <name evidence="7" type="ORF">NSCI0253_LOCUS9394</name>
</gene>
<evidence type="ECO:0000256" key="5">
    <source>
        <dbReference type="SAM" id="MobiDB-lite"/>
    </source>
</evidence>
<keyword evidence="1 4" id="KW-0479">Metal-binding</keyword>
<evidence type="ECO:0000313" key="7">
    <source>
        <dbReference type="EMBL" id="CAD8835046.1"/>
    </source>
</evidence>
<dbReference type="SUPFAM" id="SSF90229">
    <property type="entry name" value="CCCH zinc finger"/>
    <property type="match status" value="2"/>
</dbReference>
<keyword evidence="3 4" id="KW-0862">Zinc</keyword>
<sequence>MSLTEQVSPEDRRGKKPRAPHATAAYRWTKMCRFYPLGECAKGEECGFAHDPSRLQPTPNFYRTKICKTLLRTGACEDGGCGYAHSESELRPRVVAEGQGSEADSCSEATSTLRSTDSSCAAASGTTQSASSSPGLGVSARDLCPDDCSQHDLGERFRDLGFTVKNTFLDFGVSEQRERRAHSSPPAP</sequence>
<dbReference type="GO" id="GO:0008270">
    <property type="term" value="F:zinc ion binding"/>
    <property type="evidence" value="ECO:0007669"/>
    <property type="project" value="UniProtKB-KW"/>
</dbReference>
<keyword evidence="2 4" id="KW-0863">Zinc-finger</keyword>
<feature type="region of interest" description="Disordered" evidence="5">
    <location>
        <begin position="1"/>
        <end position="21"/>
    </location>
</feature>
<feature type="domain" description="C3H1-type" evidence="6">
    <location>
        <begin position="31"/>
        <end position="53"/>
    </location>
</feature>
<evidence type="ECO:0000256" key="2">
    <source>
        <dbReference type="ARBA" id="ARBA00022771"/>
    </source>
</evidence>
<dbReference type="SMART" id="SM00356">
    <property type="entry name" value="ZnF_C3H1"/>
    <property type="match status" value="2"/>
</dbReference>
<feature type="zinc finger region" description="C3H1-type" evidence="4">
    <location>
        <begin position="61"/>
        <end position="88"/>
    </location>
</feature>
<evidence type="ECO:0000259" key="6">
    <source>
        <dbReference type="PROSITE" id="PS50103"/>
    </source>
</evidence>
<protein>
    <recommendedName>
        <fullName evidence="6">C3H1-type domain-containing protein</fullName>
    </recommendedName>
</protein>
<evidence type="ECO:0000256" key="3">
    <source>
        <dbReference type="ARBA" id="ARBA00022833"/>
    </source>
</evidence>
<dbReference type="PROSITE" id="PS50103">
    <property type="entry name" value="ZF_C3H1"/>
    <property type="match status" value="2"/>
</dbReference>
<proteinExistence type="predicted"/>
<reference evidence="7" key="1">
    <citation type="submission" date="2021-01" db="EMBL/GenBank/DDBJ databases">
        <authorList>
            <person name="Corre E."/>
            <person name="Pelletier E."/>
            <person name="Niang G."/>
            <person name="Scheremetjew M."/>
            <person name="Finn R."/>
            <person name="Kale V."/>
            <person name="Holt S."/>
            <person name="Cochrane G."/>
            <person name="Meng A."/>
            <person name="Brown T."/>
            <person name="Cohen L."/>
        </authorList>
    </citation>
    <scope>NUCLEOTIDE SEQUENCE</scope>
</reference>
<organism evidence="7">
    <name type="scientific">Noctiluca scintillans</name>
    <name type="common">Sea sparkle</name>
    <name type="synonym">Red tide dinoflagellate</name>
    <dbReference type="NCBI Taxonomy" id="2966"/>
    <lineage>
        <taxon>Eukaryota</taxon>
        <taxon>Sar</taxon>
        <taxon>Alveolata</taxon>
        <taxon>Dinophyceae</taxon>
        <taxon>Noctilucales</taxon>
        <taxon>Noctilucaceae</taxon>
        <taxon>Noctiluca</taxon>
    </lineage>
</organism>
<name>A0A7S0ZWW9_NOCSC</name>
<accession>A0A7S0ZWW9</accession>
<dbReference type="InterPro" id="IPR000571">
    <property type="entry name" value="Znf_CCCH"/>
</dbReference>
<dbReference type="InterPro" id="IPR036855">
    <property type="entry name" value="Znf_CCCH_sf"/>
</dbReference>
<dbReference type="EMBL" id="HBFQ01013508">
    <property type="protein sequence ID" value="CAD8835046.1"/>
    <property type="molecule type" value="Transcribed_RNA"/>
</dbReference>
<feature type="zinc finger region" description="C3H1-type" evidence="4">
    <location>
        <begin position="31"/>
        <end position="53"/>
    </location>
</feature>
<dbReference type="AlphaFoldDB" id="A0A7S0ZWW9"/>
<feature type="domain" description="C3H1-type" evidence="6">
    <location>
        <begin position="61"/>
        <end position="88"/>
    </location>
</feature>
<dbReference type="Gene3D" id="3.30.1370.210">
    <property type="match status" value="1"/>
</dbReference>
<evidence type="ECO:0000256" key="4">
    <source>
        <dbReference type="PROSITE-ProRule" id="PRU00723"/>
    </source>
</evidence>
<evidence type="ECO:0000256" key="1">
    <source>
        <dbReference type="ARBA" id="ARBA00022723"/>
    </source>
</evidence>